<keyword evidence="5 13" id="KW-0963">Cytoplasm</keyword>
<evidence type="ECO:0000256" key="14">
    <source>
        <dbReference type="PIRSR" id="PIRSR004930-1"/>
    </source>
</evidence>
<dbReference type="SUPFAM" id="SSF55821">
    <property type="entry name" value="YrdC/RibB"/>
    <property type="match status" value="1"/>
</dbReference>
<dbReference type="PANTHER" id="PTHR17490">
    <property type="entry name" value="SUA5"/>
    <property type="match status" value="1"/>
</dbReference>
<name>A0A963YTA4_9PROT</name>
<dbReference type="RefSeq" id="WP_227322310.1">
    <property type="nucleotide sequence ID" value="NZ_JAESVB010000007.1"/>
</dbReference>
<evidence type="ECO:0000256" key="9">
    <source>
        <dbReference type="ARBA" id="ARBA00022741"/>
    </source>
</evidence>
<feature type="binding site" evidence="14">
    <location>
        <position position="193"/>
    </location>
    <ligand>
        <name>ATP</name>
        <dbReference type="ChEBI" id="CHEBI:30616"/>
    </ligand>
</feature>
<proteinExistence type="inferred from homology"/>
<dbReference type="GO" id="GO:0008033">
    <property type="term" value="P:tRNA processing"/>
    <property type="evidence" value="ECO:0007669"/>
    <property type="project" value="UniProtKB-KW"/>
</dbReference>
<feature type="binding site" evidence="14">
    <location>
        <position position="141"/>
    </location>
    <ligand>
        <name>ATP</name>
        <dbReference type="ChEBI" id="CHEBI:30616"/>
    </ligand>
</feature>
<dbReference type="NCBIfam" id="TIGR00057">
    <property type="entry name" value="L-threonylcarbamoyladenylate synthase"/>
    <property type="match status" value="1"/>
</dbReference>
<evidence type="ECO:0000256" key="8">
    <source>
        <dbReference type="ARBA" id="ARBA00022695"/>
    </source>
</evidence>
<feature type="binding site" evidence="14">
    <location>
        <position position="179"/>
    </location>
    <ligand>
        <name>L-threonine</name>
        <dbReference type="ChEBI" id="CHEBI:57926"/>
    </ligand>
</feature>
<dbReference type="InterPro" id="IPR050156">
    <property type="entry name" value="TC-AMP_synthase_SUA5"/>
</dbReference>
<comment type="subcellular location">
    <subcellularLocation>
        <location evidence="1 13">Cytoplasm</location>
    </subcellularLocation>
</comment>
<evidence type="ECO:0000259" key="15">
    <source>
        <dbReference type="PROSITE" id="PS51163"/>
    </source>
</evidence>
<comment type="catalytic activity">
    <reaction evidence="12 13">
        <text>L-threonine + hydrogencarbonate + ATP = L-threonylcarbamoyladenylate + diphosphate + H2O</text>
        <dbReference type="Rhea" id="RHEA:36407"/>
        <dbReference type="ChEBI" id="CHEBI:15377"/>
        <dbReference type="ChEBI" id="CHEBI:17544"/>
        <dbReference type="ChEBI" id="CHEBI:30616"/>
        <dbReference type="ChEBI" id="CHEBI:33019"/>
        <dbReference type="ChEBI" id="CHEBI:57926"/>
        <dbReference type="ChEBI" id="CHEBI:73682"/>
        <dbReference type="EC" id="2.7.7.87"/>
    </reaction>
</comment>
<keyword evidence="17" id="KW-1185">Reference proteome</keyword>
<keyword evidence="10 13" id="KW-0067">ATP-binding</keyword>
<evidence type="ECO:0000256" key="4">
    <source>
        <dbReference type="ARBA" id="ARBA00015492"/>
    </source>
</evidence>
<dbReference type="InterPro" id="IPR017945">
    <property type="entry name" value="DHBP_synth_RibB-like_a/b_dom"/>
</dbReference>
<gene>
    <name evidence="16" type="ORF">ASILVAE211_15770</name>
</gene>
<dbReference type="GO" id="GO:0003725">
    <property type="term" value="F:double-stranded RNA binding"/>
    <property type="evidence" value="ECO:0007669"/>
    <property type="project" value="UniProtKB-UniRule"/>
</dbReference>
<feature type="binding site" evidence="14">
    <location>
        <position position="230"/>
    </location>
    <ligand>
        <name>ATP</name>
        <dbReference type="ChEBI" id="CHEBI:30616"/>
    </ligand>
</feature>
<dbReference type="GO" id="GO:0005524">
    <property type="term" value="F:ATP binding"/>
    <property type="evidence" value="ECO:0007669"/>
    <property type="project" value="UniProtKB-UniRule"/>
</dbReference>
<dbReference type="PIRSF" id="PIRSF004930">
    <property type="entry name" value="Tln_factor_SUA5"/>
    <property type="match status" value="1"/>
</dbReference>
<accession>A0A963YTA4</accession>
<comment type="similarity">
    <text evidence="2 13">Belongs to the SUA5 family.</text>
</comment>
<feature type="binding site" evidence="14">
    <location>
        <position position="149"/>
    </location>
    <ligand>
        <name>ATP</name>
        <dbReference type="ChEBI" id="CHEBI:30616"/>
    </ligand>
</feature>
<dbReference type="Proteomes" id="UP000708298">
    <property type="component" value="Unassembled WGS sequence"/>
</dbReference>
<feature type="binding site" evidence="14">
    <location>
        <position position="64"/>
    </location>
    <ligand>
        <name>L-threonine</name>
        <dbReference type="ChEBI" id="CHEBI:57926"/>
    </ligand>
</feature>
<comment type="function">
    <text evidence="13">Required for the formation of a threonylcarbamoyl group on adenosine at position 37 (t(6)A37) in tRNAs that read codons beginning with adenine.</text>
</comment>
<dbReference type="AlphaFoldDB" id="A0A963YTA4"/>
<evidence type="ECO:0000256" key="3">
    <source>
        <dbReference type="ARBA" id="ARBA00012584"/>
    </source>
</evidence>
<keyword evidence="8 13" id="KW-0548">Nucleotidyltransferase</keyword>
<keyword evidence="9 13" id="KW-0547">Nucleotide-binding</keyword>
<feature type="binding site" evidence="14">
    <location>
        <position position="55"/>
    </location>
    <ligand>
        <name>ATP</name>
        <dbReference type="ChEBI" id="CHEBI:30616"/>
    </ligand>
</feature>
<keyword evidence="6 13" id="KW-0808">Transferase</keyword>
<dbReference type="EC" id="2.7.7.87" evidence="3 13"/>
<feature type="binding site" evidence="14">
    <location>
        <position position="32"/>
    </location>
    <ligand>
        <name>L-threonine</name>
        <dbReference type="ChEBI" id="CHEBI:57926"/>
    </ligand>
</feature>
<dbReference type="InterPro" id="IPR005145">
    <property type="entry name" value="Sua5_C"/>
</dbReference>
<dbReference type="PROSITE" id="PS51163">
    <property type="entry name" value="YRDC"/>
    <property type="match status" value="1"/>
</dbReference>
<feature type="binding site" evidence="14">
    <location>
        <position position="119"/>
    </location>
    <ligand>
        <name>L-threonine</name>
        <dbReference type="ChEBI" id="CHEBI:57926"/>
    </ligand>
</feature>
<evidence type="ECO:0000256" key="2">
    <source>
        <dbReference type="ARBA" id="ARBA00007663"/>
    </source>
</evidence>
<evidence type="ECO:0000256" key="5">
    <source>
        <dbReference type="ARBA" id="ARBA00022490"/>
    </source>
</evidence>
<keyword evidence="7 13" id="KW-0819">tRNA processing</keyword>
<evidence type="ECO:0000256" key="10">
    <source>
        <dbReference type="ARBA" id="ARBA00022840"/>
    </source>
</evidence>
<dbReference type="EMBL" id="JAESVB010000007">
    <property type="protein sequence ID" value="MCB8876651.1"/>
    <property type="molecule type" value="Genomic_DNA"/>
</dbReference>
<evidence type="ECO:0000256" key="7">
    <source>
        <dbReference type="ARBA" id="ARBA00022694"/>
    </source>
</evidence>
<evidence type="ECO:0000256" key="13">
    <source>
        <dbReference type="PIRNR" id="PIRNR004930"/>
    </source>
</evidence>
<evidence type="ECO:0000256" key="11">
    <source>
        <dbReference type="ARBA" id="ARBA00029774"/>
    </source>
</evidence>
<evidence type="ECO:0000313" key="16">
    <source>
        <dbReference type="EMBL" id="MCB8876651.1"/>
    </source>
</evidence>
<evidence type="ECO:0000256" key="6">
    <source>
        <dbReference type="ARBA" id="ARBA00022679"/>
    </source>
</evidence>
<dbReference type="InterPro" id="IPR038385">
    <property type="entry name" value="Sua5/YwlC_C"/>
</dbReference>
<evidence type="ECO:0000256" key="1">
    <source>
        <dbReference type="ARBA" id="ARBA00004496"/>
    </source>
</evidence>
<dbReference type="Gene3D" id="3.90.870.10">
    <property type="entry name" value="DHBP synthase"/>
    <property type="match status" value="1"/>
</dbReference>
<dbReference type="PANTHER" id="PTHR17490:SF16">
    <property type="entry name" value="THREONYLCARBAMOYL-AMP SYNTHASE"/>
    <property type="match status" value="1"/>
</dbReference>
<comment type="caution">
    <text evidence="16">The sequence shown here is derived from an EMBL/GenBank/DDBJ whole genome shotgun (WGS) entry which is preliminary data.</text>
</comment>
<dbReference type="GO" id="GO:0000049">
    <property type="term" value="F:tRNA binding"/>
    <property type="evidence" value="ECO:0007669"/>
    <property type="project" value="TreeGrafter"/>
</dbReference>
<dbReference type="Pfam" id="PF03481">
    <property type="entry name" value="Sua5_C"/>
    <property type="match status" value="1"/>
</dbReference>
<feature type="binding site" evidence="14">
    <location>
        <position position="115"/>
    </location>
    <ligand>
        <name>ATP</name>
        <dbReference type="ChEBI" id="CHEBI:30616"/>
    </ligand>
</feature>
<dbReference type="InterPro" id="IPR010923">
    <property type="entry name" value="T(6)A37_SUA5"/>
</dbReference>
<feature type="binding site" evidence="14">
    <location>
        <position position="59"/>
    </location>
    <ligand>
        <name>ATP</name>
        <dbReference type="ChEBI" id="CHEBI:30616"/>
    </ligand>
</feature>
<evidence type="ECO:0000313" key="17">
    <source>
        <dbReference type="Proteomes" id="UP000708298"/>
    </source>
</evidence>
<protein>
    <recommendedName>
        <fullName evidence="4 13">Threonylcarbamoyl-AMP synthase</fullName>
        <shortName evidence="13">TC-AMP synthase</shortName>
        <ecNumber evidence="3 13">2.7.7.87</ecNumber>
    </recommendedName>
    <alternativeName>
        <fullName evidence="11 13">L-threonylcarbamoyladenylate synthase</fullName>
    </alternativeName>
</protein>
<feature type="binding site" evidence="14">
    <location>
        <position position="139"/>
    </location>
    <ligand>
        <name>L-threonine</name>
        <dbReference type="ChEBI" id="CHEBI:57926"/>
    </ligand>
</feature>
<sequence>METLRLADDEAGLARAAALLRGGALVAFPTETVYGLGADASDAAAVAGIYAAKDRPSFNPLIAHYASADAAFTDVVPTPLAEQLAAAFWPGPLTLVLPRQPDCRVAEITGAGLATQAVRVPAHPLAHRLLQAVGRPVAAPSANRSGRVSPTTAAHVLDGLAGRIAAVIDGGPCAVGLESTVLDLSGDRPALLRAGGVTLEMLLAHARDILVPDSADQTAPRSPGQLLAHYAPRLPLRLAAETVAADEALLAFGPPLPGAGAVFNLSAAGDLTEAAAQLFAGLRALDTLGQSQGLRGIAAMAVPNREIGCAINDRLRRAAHPAK</sequence>
<dbReference type="GO" id="GO:0006450">
    <property type="term" value="P:regulation of translational fidelity"/>
    <property type="evidence" value="ECO:0007669"/>
    <property type="project" value="TreeGrafter"/>
</dbReference>
<dbReference type="Pfam" id="PF01300">
    <property type="entry name" value="Sua5_yciO_yrdC"/>
    <property type="match status" value="1"/>
</dbReference>
<dbReference type="InterPro" id="IPR006070">
    <property type="entry name" value="Sua5-like_dom"/>
</dbReference>
<feature type="domain" description="YrdC-like" evidence="15">
    <location>
        <begin position="10"/>
        <end position="197"/>
    </location>
</feature>
<evidence type="ECO:0000256" key="12">
    <source>
        <dbReference type="ARBA" id="ARBA00048366"/>
    </source>
</evidence>
<reference evidence="16" key="2">
    <citation type="submission" date="2021-01" db="EMBL/GenBank/DDBJ databases">
        <authorList>
            <person name="Mieszkin S."/>
            <person name="Pouder E."/>
            <person name="Alain K."/>
        </authorList>
    </citation>
    <scope>NUCLEOTIDE SEQUENCE</scope>
    <source>
        <strain evidence="16">HW T2.11</strain>
    </source>
</reference>
<dbReference type="Gene3D" id="3.40.50.11030">
    <property type="entry name" value="Threonylcarbamoyl-AMP synthase, C-terminal domain"/>
    <property type="match status" value="1"/>
</dbReference>
<organism evidence="16 17">
    <name type="scientific">Acidisoma silvae</name>
    <dbReference type="NCBI Taxonomy" id="2802396"/>
    <lineage>
        <taxon>Bacteria</taxon>
        <taxon>Pseudomonadati</taxon>
        <taxon>Pseudomonadota</taxon>
        <taxon>Alphaproteobacteria</taxon>
        <taxon>Acetobacterales</taxon>
        <taxon>Acidocellaceae</taxon>
        <taxon>Acidisoma</taxon>
    </lineage>
</organism>
<reference evidence="16" key="1">
    <citation type="journal article" date="2021" name="Microorganisms">
        <title>Acidisoma silvae sp. nov. and Acidisomacellulosilytica sp. nov., Two Acidophilic Bacteria Isolated from Decaying Wood, Hydrolyzing Cellulose and Producing Poly-3-hydroxybutyrate.</title>
        <authorList>
            <person name="Mieszkin S."/>
            <person name="Pouder E."/>
            <person name="Uroz S."/>
            <person name="Simon-Colin C."/>
            <person name="Alain K."/>
        </authorList>
    </citation>
    <scope>NUCLEOTIDE SEQUENCE</scope>
    <source>
        <strain evidence="16">HW T2.11</strain>
    </source>
</reference>
<dbReference type="GO" id="GO:0005737">
    <property type="term" value="C:cytoplasm"/>
    <property type="evidence" value="ECO:0007669"/>
    <property type="project" value="UniProtKB-SubCell"/>
</dbReference>
<dbReference type="GO" id="GO:0061710">
    <property type="term" value="F:L-threonylcarbamoyladenylate synthase"/>
    <property type="evidence" value="ECO:0007669"/>
    <property type="project" value="UniProtKB-EC"/>
</dbReference>